<protein>
    <submittedName>
        <fullName evidence="3">Aa3-type cytochrome c oxidase subunit IV</fullName>
    </submittedName>
</protein>
<keyword evidence="1" id="KW-0472">Membrane</keyword>
<keyword evidence="4" id="KW-1185">Reference proteome</keyword>
<proteinExistence type="predicted"/>
<keyword evidence="1" id="KW-1133">Transmembrane helix</keyword>
<keyword evidence="1" id="KW-0812">Transmembrane</keyword>
<feature type="transmembrane region" description="Helical" evidence="1">
    <location>
        <begin position="20"/>
        <end position="40"/>
    </location>
</feature>
<organism evidence="3 4">
    <name type="scientific">Tsuneonella flava</name>
    <dbReference type="NCBI Taxonomy" id="2055955"/>
    <lineage>
        <taxon>Bacteria</taxon>
        <taxon>Pseudomonadati</taxon>
        <taxon>Pseudomonadota</taxon>
        <taxon>Alphaproteobacteria</taxon>
        <taxon>Sphingomonadales</taxon>
        <taxon>Erythrobacteraceae</taxon>
        <taxon>Tsuneonella</taxon>
    </lineage>
</organism>
<dbReference type="SUPFAM" id="SSF81469">
    <property type="entry name" value="Bacterial aa3 type cytochrome c oxidase subunit IV"/>
    <property type="match status" value="1"/>
</dbReference>
<feature type="domain" description="Cytochrome c oxidase subunit IV bacterial aa3 type" evidence="2">
    <location>
        <begin position="7"/>
        <end position="38"/>
    </location>
</feature>
<dbReference type="Gene3D" id="1.20.5.160">
    <property type="entry name" value="Bacterial aa3 type cytochrome c oxidase subunit IV"/>
    <property type="match status" value="1"/>
</dbReference>
<dbReference type="Proteomes" id="UP000663637">
    <property type="component" value="Chromosome"/>
</dbReference>
<gene>
    <name evidence="3" type="ORF">IDJ81_09310</name>
</gene>
<accession>A0ABX7K6X8</accession>
<dbReference type="InterPro" id="IPR036596">
    <property type="entry name" value="Cyt-C_aa3_sf"/>
</dbReference>
<evidence type="ECO:0000313" key="4">
    <source>
        <dbReference type="Proteomes" id="UP000663637"/>
    </source>
</evidence>
<evidence type="ECO:0000313" key="3">
    <source>
        <dbReference type="EMBL" id="QSB43578.1"/>
    </source>
</evidence>
<name>A0ABX7K6X8_9SPHN</name>
<evidence type="ECO:0000256" key="1">
    <source>
        <dbReference type="SAM" id="Phobius"/>
    </source>
</evidence>
<dbReference type="EMBL" id="CP061510">
    <property type="protein sequence ID" value="QSB43578.1"/>
    <property type="molecule type" value="Genomic_DNA"/>
</dbReference>
<reference evidence="3 4" key="1">
    <citation type="submission" date="2020-09" db="EMBL/GenBank/DDBJ databases">
        <title>Complete genome sequence of altererythrobacter flavus SS-21NJ, isolated from Dongying oil sludge in Shandong province.</title>
        <authorList>
            <person name="Sun S."/>
            <person name="Zhang Z."/>
        </authorList>
    </citation>
    <scope>NUCLEOTIDE SEQUENCE [LARGE SCALE GENOMIC DNA]</scope>
    <source>
        <strain evidence="3 4">SS-21NJ</strain>
    </source>
</reference>
<sequence>MTSANEMKEHEGTYDSFIGLLKVTVPVLIVIVALVVLAIAS</sequence>
<dbReference type="RefSeq" id="WP_102154570.1">
    <property type="nucleotide sequence ID" value="NZ_CP061510.1"/>
</dbReference>
<evidence type="ECO:0000259" key="2">
    <source>
        <dbReference type="Pfam" id="PF07835"/>
    </source>
</evidence>
<dbReference type="Pfam" id="PF07835">
    <property type="entry name" value="COX4_pro_2"/>
    <property type="match status" value="1"/>
</dbReference>
<dbReference type="InterPro" id="IPR012422">
    <property type="entry name" value="Cyt_c_oxidase_su4_bac-aa3"/>
</dbReference>